<keyword evidence="10" id="KW-0472">Membrane</keyword>
<sequence length="359" mass="41781">MMVSEKIKFLFTICDIFSVIQFLFITQLLLCHSFLCIPLHLFSTDFNATKRNGSPNEISKIKFEDIKPPDHLQGVRMERDGHLNKQFRKEVLLGSTNGSVTEDEKLLASVHKKADTNKDGLLDENELEIWIAKKVKEHFQKAVHENIYIFTALDKDHNGRVSWDEYHVNYMIEQGFNETYALKHPENHKSLKRKVKEKILLDKAAWSEAANSDPDALNIDEFLTFRHPEHSHVSLINMVNDIITSLDDNGDEMLTEQEFAEMPDPDETNHSVSVWKNERIREFRENIDFNQDGKVSREELLMYNDPENPVHSRTEARKLIKTADTNKDNLLSLDEILTKKDYFLGSKMVDTARSFHDEF</sequence>
<comment type="subcellular location">
    <subcellularLocation>
        <location evidence="7">Golgi apparatus lumen</location>
    </subcellularLocation>
</comment>
<feature type="transmembrane region" description="Helical" evidence="10">
    <location>
        <begin position="9"/>
        <end position="30"/>
    </location>
</feature>
<dbReference type="GO" id="GO:0005783">
    <property type="term" value="C:endoplasmic reticulum"/>
    <property type="evidence" value="ECO:0007669"/>
    <property type="project" value="TreeGrafter"/>
</dbReference>
<keyword evidence="3" id="KW-0677">Repeat</keyword>
<dbReference type="Gene3D" id="1.10.238.10">
    <property type="entry name" value="EF-hand"/>
    <property type="match status" value="2"/>
</dbReference>
<evidence type="ECO:0000256" key="4">
    <source>
        <dbReference type="ARBA" id="ARBA00022837"/>
    </source>
</evidence>
<evidence type="ECO:0000313" key="12">
    <source>
        <dbReference type="EMBL" id="CAL1298720.1"/>
    </source>
</evidence>
<keyword evidence="2" id="KW-0732">Signal</keyword>
<dbReference type="AlphaFoldDB" id="A0AAV2BR11"/>
<evidence type="ECO:0000256" key="10">
    <source>
        <dbReference type="SAM" id="Phobius"/>
    </source>
</evidence>
<keyword evidence="4" id="KW-0106">Calcium</keyword>
<organism evidence="12 13">
    <name type="scientific">Larinioides sclopetarius</name>
    <dbReference type="NCBI Taxonomy" id="280406"/>
    <lineage>
        <taxon>Eukaryota</taxon>
        <taxon>Metazoa</taxon>
        <taxon>Ecdysozoa</taxon>
        <taxon>Arthropoda</taxon>
        <taxon>Chelicerata</taxon>
        <taxon>Arachnida</taxon>
        <taxon>Araneae</taxon>
        <taxon>Araneomorphae</taxon>
        <taxon>Entelegynae</taxon>
        <taxon>Araneoidea</taxon>
        <taxon>Araneidae</taxon>
        <taxon>Larinioides</taxon>
    </lineage>
</organism>
<keyword evidence="13" id="KW-1185">Reference proteome</keyword>
<dbReference type="InterPro" id="IPR011992">
    <property type="entry name" value="EF-hand-dom_pair"/>
</dbReference>
<dbReference type="GO" id="GO:0005796">
    <property type="term" value="C:Golgi lumen"/>
    <property type="evidence" value="ECO:0007669"/>
    <property type="project" value="UniProtKB-SubCell"/>
</dbReference>
<dbReference type="Proteomes" id="UP001497382">
    <property type="component" value="Unassembled WGS sequence"/>
</dbReference>
<dbReference type="PROSITE" id="PS00018">
    <property type="entry name" value="EF_HAND_1"/>
    <property type="match status" value="4"/>
</dbReference>
<dbReference type="PROSITE" id="PS50222">
    <property type="entry name" value="EF_HAND_2"/>
    <property type="match status" value="1"/>
</dbReference>
<dbReference type="InterPro" id="IPR018247">
    <property type="entry name" value="EF_Hand_1_Ca_BS"/>
</dbReference>
<dbReference type="EMBL" id="CAXIEN010000471">
    <property type="protein sequence ID" value="CAL1298720.1"/>
    <property type="molecule type" value="Genomic_DNA"/>
</dbReference>
<proteinExistence type="predicted"/>
<keyword evidence="6" id="KW-0325">Glycoprotein</keyword>
<dbReference type="CDD" id="cd16225">
    <property type="entry name" value="EFh_CREC_cab45"/>
    <property type="match status" value="1"/>
</dbReference>
<dbReference type="InterPro" id="IPR002048">
    <property type="entry name" value="EF_hand_dom"/>
</dbReference>
<evidence type="ECO:0000256" key="8">
    <source>
        <dbReference type="ARBA" id="ARBA00023817"/>
    </source>
</evidence>
<keyword evidence="5" id="KW-0333">Golgi apparatus</keyword>
<dbReference type="InterPro" id="IPR027240">
    <property type="entry name" value="CAB45_EFh"/>
</dbReference>
<dbReference type="SUPFAM" id="SSF47473">
    <property type="entry name" value="EF-hand"/>
    <property type="match status" value="2"/>
</dbReference>
<name>A0AAV2BR11_9ARAC</name>
<accession>A0AAV2BR11</accession>
<evidence type="ECO:0000259" key="11">
    <source>
        <dbReference type="PROSITE" id="PS50222"/>
    </source>
</evidence>
<dbReference type="GO" id="GO:0017156">
    <property type="term" value="P:calcium-ion regulated exocytosis"/>
    <property type="evidence" value="ECO:0007669"/>
    <property type="project" value="TreeGrafter"/>
</dbReference>
<dbReference type="GO" id="GO:0005509">
    <property type="term" value="F:calcium ion binding"/>
    <property type="evidence" value="ECO:0007669"/>
    <property type="project" value="InterPro"/>
</dbReference>
<evidence type="ECO:0000256" key="7">
    <source>
        <dbReference type="ARBA" id="ARBA00023769"/>
    </source>
</evidence>
<comment type="caution">
    <text evidence="12">The sequence shown here is derived from an EMBL/GenBank/DDBJ whole genome shotgun (WGS) entry which is preliminary data.</text>
</comment>
<evidence type="ECO:0000256" key="1">
    <source>
        <dbReference type="ARBA" id="ARBA00022723"/>
    </source>
</evidence>
<evidence type="ECO:0000313" key="13">
    <source>
        <dbReference type="Proteomes" id="UP001497382"/>
    </source>
</evidence>
<evidence type="ECO:0000256" key="3">
    <source>
        <dbReference type="ARBA" id="ARBA00022737"/>
    </source>
</evidence>
<dbReference type="PANTHER" id="PTHR10827:SF98">
    <property type="entry name" value="45 KDA CALCIUM-BINDING PROTEIN"/>
    <property type="match status" value="1"/>
</dbReference>
<keyword evidence="10" id="KW-0812">Transmembrane</keyword>
<evidence type="ECO:0000256" key="2">
    <source>
        <dbReference type="ARBA" id="ARBA00022729"/>
    </source>
</evidence>
<dbReference type="Pfam" id="PF13499">
    <property type="entry name" value="EF-hand_7"/>
    <property type="match status" value="2"/>
</dbReference>
<dbReference type="PANTHER" id="PTHR10827">
    <property type="entry name" value="RETICULOCALBIN"/>
    <property type="match status" value="1"/>
</dbReference>
<keyword evidence="10" id="KW-1133">Transmembrane helix</keyword>
<gene>
    <name evidence="12" type="ORF">LARSCL_LOCUS20953</name>
</gene>
<evidence type="ECO:0000256" key="9">
    <source>
        <dbReference type="ARBA" id="ARBA00031511"/>
    </source>
</evidence>
<keyword evidence="1" id="KW-0479">Metal-binding</keyword>
<evidence type="ECO:0000256" key="5">
    <source>
        <dbReference type="ARBA" id="ARBA00023034"/>
    </source>
</evidence>
<protein>
    <recommendedName>
        <fullName evidence="8">45 kDa calcium-binding protein</fullName>
    </recommendedName>
    <alternativeName>
        <fullName evidence="9">Stromal cell-derived factor 4</fullName>
    </alternativeName>
</protein>
<reference evidence="12 13" key="1">
    <citation type="submission" date="2024-04" db="EMBL/GenBank/DDBJ databases">
        <authorList>
            <person name="Rising A."/>
            <person name="Reimegard J."/>
            <person name="Sonavane S."/>
            <person name="Akerstrom W."/>
            <person name="Nylinder S."/>
            <person name="Hedman E."/>
            <person name="Kallberg Y."/>
        </authorList>
    </citation>
    <scope>NUCLEOTIDE SEQUENCE [LARGE SCALE GENOMIC DNA]</scope>
</reference>
<evidence type="ECO:0000256" key="6">
    <source>
        <dbReference type="ARBA" id="ARBA00023180"/>
    </source>
</evidence>
<feature type="domain" description="EF-hand" evidence="11">
    <location>
        <begin position="102"/>
        <end position="137"/>
    </location>
</feature>